<accession>A0A2M4B3X2</accession>
<feature type="signal peptide" evidence="1">
    <location>
        <begin position="1"/>
        <end position="17"/>
    </location>
</feature>
<sequence length="102" mass="11492">MLLLLLFIVVLPSRYLYLPCERGTRRTIRDILVEVHTTSLDFIGDLLWQKTLRLAFLPGVPLKAGDTIEISLIITKKNSTFSTCRPPCLVLLTSSSDPVSYL</sequence>
<name>A0A2M4B3X2_9DIPT</name>
<feature type="chain" id="PRO_5014986214" evidence="1">
    <location>
        <begin position="18"/>
        <end position="102"/>
    </location>
</feature>
<reference evidence="2" key="1">
    <citation type="submission" date="2018-01" db="EMBL/GenBank/DDBJ databases">
        <title>An insight into the sialome of Amazonian anophelines.</title>
        <authorList>
            <person name="Ribeiro J.M."/>
            <person name="Scarpassa V."/>
            <person name="Calvo E."/>
        </authorList>
    </citation>
    <scope>NUCLEOTIDE SEQUENCE</scope>
    <source>
        <tissue evidence="2">Salivary glands</tissue>
    </source>
</reference>
<dbReference type="AlphaFoldDB" id="A0A2M4B3X2"/>
<evidence type="ECO:0000313" key="2">
    <source>
        <dbReference type="EMBL" id="MBW47739.1"/>
    </source>
</evidence>
<protein>
    <submittedName>
        <fullName evidence="2">Putative secreted protein</fullName>
    </submittedName>
</protein>
<proteinExistence type="predicted"/>
<dbReference type="EMBL" id="GGFK01014418">
    <property type="protein sequence ID" value="MBW47739.1"/>
    <property type="molecule type" value="Transcribed_RNA"/>
</dbReference>
<keyword evidence="1" id="KW-0732">Signal</keyword>
<organism evidence="2">
    <name type="scientific">Anopheles triannulatus</name>
    <dbReference type="NCBI Taxonomy" id="58253"/>
    <lineage>
        <taxon>Eukaryota</taxon>
        <taxon>Metazoa</taxon>
        <taxon>Ecdysozoa</taxon>
        <taxon>Arthropoda</taxon>
        <taxon>Hexapoda</taxon>
        <taxon>Insecta</taxon>
        <taxon>Pterygota</taxon>
        <taxon>Neoptera</taxon>
        <taxon>Endopterygota</taxon>
        <taxon>Diptera</taxon>
        <taxon>Nematocera</taxon>
        <taxon>Culicoidea</taxon>
        <taxon>Culicidae</taxon>
        <taxon>Anophelinae</taxon>
        <taxon>Anopheles</taxon>
    </lineage>
</organism>
<evidence type="ECO:0000256" key="1">
    <source>
        <dbReference type="SAM" id="SignalP"/>
    </source>
</evidence>